<protein>
    <recommendedName>
        <fullName evidence="7">PPE family protein</fullName>
    </recommendedName>
</protein>
<dbReference type="Proteomes" id="UP000243140">
    <property type="component" value="Unassembled WGS sequence"/>
</dbReference>
<accession>A0ABX3SKA2</accession>
<feature type="compositionally biased region" description="Low complexity" evidence="2">
    <location>
        <begin position="313"/>
        <end position="330"/>
    </location>
</feature>
<feature type="region of interest" description="Disordered" evidence="2">
    <location>
        <begin position="292"/>
        <end position="330"/>
    </location>
</feature>
<dbReference type="PANTHER" id="PTHR46766:SF1">
    <property type="entry name" value="GLUTAMINE-RICH PROTEIN 2"/>
    <property type="match status" value="1"/>
</dbReference>
<reference evidence="5 6" key="1">
    <citation type="submission" date="2017-02" db="EMBL/GenBank/DDBJ databases">
        <title>The new phylogeny of genus Mycobacterium.</title>
        <authorList>
            <person name="Tortoli E."/>
            <person name="Trovato A."/>
            <person name="Cirillo D.M."/>
        </authorList>
    </citation>
    <scope>NUCLEOTIDE SEQUENCE [LARGE SCALE GENOMIC DNA]</scope>
    <source>
        <strain evidence="5 6">IP1130001</strain>
    </source>
</reference>
<dbReference type="InterPro" id="IPR038332">
    <property type="entry name" value="PPE_sf"/>
</dbReference>
<name>A0ABX3SKA2_MYCMA</name>
<feature type="domain" description="PPE-PPW subfamily C-terminal" evidence="4">
    <location>
        <begin position="417"/>
        <end position="459"/>
    </location>
</feature>
<dbReference type="InterPro" id="IPR043641">
    <property type="entry name" value="PPE-PPW_C"/>
</dbReference>
<comment type="caution">
    <text evidence="5">The sequence shown here is derived from an EMBL/GenBank/DDBJ whole genome shotgun (WGS) entry which is preliminary data.</text>
</comment>
<proteinExistence type="inferred from homology"/>
<gene>
    <name evidence="5" type="ORF">BST29_23690</name>
</gene>
<evidence type="ECO:0008006" key="7">
    <source>
        <dbReference type="Google" id="ProtNLM"/>
    </source>
</evidence>
<dbReference type="Pfam" id="PF00823">
    <property type="entry name" value="PPE"/>
    <property type="match status" value="1"/>
</dbReference>
<evidence type="ECO:0000313" key="6">
    <source>
        <dbReference type="Proteomes" id="UP000243140"/>
    </source>
</evidence>
<evidence type="ECO:0000259" key="4">
    <source>
        <dbReference type="Pfam" id="PF18878"/>
    </source>
</evidence>
<dbReference type="EMBL" id="MVHV01000044">
    <property type="protein sequence ID" value="ORA77301.1"/>
    <property type="molecule type" value="Genomic_DNA"/>
</dbReference>
<dbReference type="InterPro" id="IPR000030">
    <property type="entry name" value="PPE_dom"/>
</dbReference>
<dbReference type="Pfam" id="PF18878">
    <property type="entry name" value="PPE-PPW"/>
    <property type="match status" value="1"/>
</dbReference>
<comment type="similarity">
    <text evidence="1">Belongs to the mycobacterial PPE family.</text>
</comment>
<feature type="domain" description="PPE" evidence="3">
    <location>
        <begin position="6"/>
        <end position="167"/>
    </location>
</feature>
<dbReference type="Gene3D" id="1.20.1260.20">
    <property type="entry name" value="PPE superfamily"/>
    <property type="match status" value="1"/>
</dbReference>
<keyword evidence="6" id="KW-1185">Reference proteome</keyword>
<evidence type="ECO:0000259" key="3">
    <source>
        <dbReference type="Pfam" id="PF00823"/>
    </source>
</evidence>
<dbReference type="PANTHER" id="PTHR46766">
    <property type="entry name" value="GLUTAMINE-RICH PROTEIN 2"/>
    <property type="match status" value="1"/>
</dbReference>
<evidence type="ECO:0000313" key="5">
    <source>
        <dbReference type="EMBL" id="ORA77301.1"/>
    </source>
</evidence>
<evidence type="ECO:0000256" key="2">
    <source>
        <dbReference type="SAM" id="MobiDB-lite"/>
    </source>
</evidence>
<sequence length="466" mass="47945">MTAPIWLAIPPEAHSALLSAGPGAGPLLTAAGSWHSLAATYSDIAAEIEARVAEARAHWQGRSSEQYAAAHQPFVAWLQITSAAASTAAARHETVATAYQSAVAAMPTLSELAANHTLHAVLVATNFFGINTIPIALNETDYWRMWMQAATVMTTYQAVAESSLAAVPATPPAPKILADDTTTSRAAAESGQPGWVSQLIAQLEQLLTNLYDSLGSMGPFGDVLIPVIQGVVYVVTQVLNFAVSVVTGYPITVYGPVLASLISGLTQLGLLGLLGVQSAPGAEIAAQQVPAKEAADRLPPPAATVSATTNAGAVSSAPSAPNTATAPPTSTVANVVSQPGMPYLAGGPDAEGFTPTAGTPAATRELRTKGAATAAVSDESAAVARTRRRRKYRRERLEGDGRMALSASTDDAFPFAAASDQGAGHLGVTTSANRARGLTQLADGVLDESFQAPMLPYTWSPEGDAE</sequence>
<dbReference type="RefSeq" id="WP_083012840.1">
    <property type="nucleotide sequence ID" value="NZ_CP060015.1"/>
</dbReference>
<dbReference type="SUPFAM" id="SSF140459">
    <property type="entry name" value="PE/PPE dimer-like"/>
    <property type="match status" value="1"/>
</dbReference>
<organism evidence="5 6">
    <name type="scientific">Mycobacterium malmoense</name>
    <dbReference type="NCBI Taxonomy" id="1780"/>
    <lineage>
        <taxon>Bacteria</taxon>
        <taxon>Bacillati</taxon>
        <taxon>Actinomycetota</taxon>
        <taxon>Actinomycetes</taxon>
        <taxon>Mycobacteriales</taxon>
        <taxon>Mycobacteriaceae</taxon>
        <taxon>Mycobacterium</taxon>
    </lineage>
</organism>
<evidence type="ECO:0000256" key="1">
    <source>
        <dbReference type="ARBA" id="ARBA00010652"/>
    </source>
</evidence>